<dbReference type="EMBL" id="CATOBB020000708">
    <property type="protein sequence ID" value="CAM9182791.1"/>
    <property type="molecule type" value="Genomic_DNA"/>
</dbReference>
<evidence type="ECO:0000313" key="2">
    <source>
        <dbReference type="Proteomes" id="UP001162501"/>
    </source>
</evidence>
<gene>
    <name evidence="1" type="ORF">MRATA1EN22A_LOCUS29536</name>
</gene>
<reference evidence="1" key="1">
    <citation type="submission" date="2025-03" db="EMBL/GenBank/DDBJ databases">
        <authorList>
            <consortium name="ELIXIR-Norway"/>
            <consortium name="Elixir Norway"/>
        </authorList>
    </citation>
    <scope>NUCLEOTIDE SEQUENCE</scope>
</reference>
<dbReference type="Proteomes" id="UP001162501">
    <property type="component" value="Unassembled WGS sequence"/>
</dbReference>
<comment type="caution">
    <text evidence="1">The sequence shown here is derived from an EMBL/GenBank/DDBJ whole genome shotgun (WGS) entry which is preliminary data.</text>
</comment>
<accession>A0ACB1KG17</accession>
<evidence type="ECO:0000313" key="1">
    <source>
        <dbReference type="EMBL" id="CAM9182791.1"/>
    </source>
</evidence>
<organism evidence="1 2">
    <name type="scientific">Rangifer tarandus platyrhynchus</name>
    <name type="common">Svalbard reindeer</name>
    <dbReference type="NCBI Taxonomy" id="3082113"/>
    <lineage>
        <taxon>Eukaryota</taxon>
        <taxon>Metazoa</taxon>
        <taxon>Chordata</taxon>
        <taxon>Craniata</taxon>
        <taxon>Vertebrata</taxon>
        <taxon>Euteleostomi</taxon>
        <taxon>Mammalia</taxon>
        <taxon>Eutheria</taxon>
        <taxon>Laurasiatheria</taxon>
        <taxon>Artiodactyla</taxon>
        <taxon>Ruminantia</taxon>
        <taxon>Pecora</taxon>
        <taxon>Cervidae</taxon>
        <taxon>Odocoileinae</taxon>
        <taxon>Rangifer</taxon>
    </lineage>
</organism>
<protein>
    <submittedName>
        <fullName evidence="1">Uncharacterized protein</fullName>
    </submittedName>
</protein>
<sequence>MRLCSYVLRACQCNCVPAYLCAHVKTPSQAGRRVFSPLATKQAPSALTDRSACSHFLLWDSTHTVSPRGAPSICLTGAPGNRRQIWRSEAHVLRSGSRGRPGSAGRQGE</sequence>
<proteinExistence type="predicted"/>
<feature type="non-terminal residue" evidence="1">
    <location>
        <position position="109"/>
    </location>
</feature>
<name>A0ACB1KG17_RANTA</name>